<gene>
    <name evidence="3" type="ORF">P167DRAFT_397282</name>
</gene>
<evidence type="ECO:0000256" key="1">
    <source>
        <dbReference type="SAM" id="MobiDB-lite"/>
    </source>
</evidence>
<evidence type="ECO:0000313" key="4">
    <source>
        <dbReference type="Proteomes" id="UP000277580"/>
    </source>
</evidence>
<dbReference type="AlphaFoldDB" id="A0A3N4KGV3"/>
<name>A0A3N4KGV3_9PEZI</name>
<organism evidence="3 4">
    <name type="scientific">Morchella conica CCBAS932</name>
    <dbReference type="NCBI Taxonomy" id="1392247"/>
    <lineage>
        <taxon>Eukaryota</taxon>
        <taxon>Fungi</taxon>
        <taxon>Dikarya</taxon>
        <taxon>Ascomycota</taxon>
        <taxon>Pezizomycotina</taxon>
        <taxon>Pezizomycetes</taxon>
        <taxon>Pezizales</taxon>
        <taxon>Morchellaceae</taxon>
        <taxon>Morchella</taxon>
    </lineage>
</organism>
<dbReference type="EMBL" id="ML119179">
    <property type="protein sequence ID" value="RPB07591.1"/>
    <property type="molecule type" value="Genomic_DNA"/>
</dbReference>
<protein>
    <submittedName>
        <fullName evidence="3">Uncharacterized protein</fullName>
    </submittedName>
</protein>
<keyword evidence="2" id="KW-0812">Transmembrane</keyword>
<feature type="region of interest" description="Disordered" evidence="1">
    <location>
        <begin position="1"/>
        <end position="29"/>
    </location>
</feature>
<keyword evidence="2" id="KW-0472">Membrane</keyword>
<keyword evidence="2" id="KW-1133">Transmembrane helix</keyword>
<dbReference type="InParanoid" id="A0A3N4KGV3"/>
<dbReference type="Proteomes" id="UP000277580">
    <property type="component" value="Unassembled WGS sequence"/>
</dbReference>
<keyword evidence="4" id="KW-1185">Reference proteome</keyword>
<feature type="transmembrane region" description="Helical" evidence="2">
    <location>
        <begin position="106"/>
        <end position="125"/>
    </location>
</feature>
<accession>A0A3N4KGV3</accession>
<reference evidence="3 4" key="1">
    <citation type="journal article" date="2018" name="Nat. Ecol. Evol.">
        <title>Pezizomycetes genomes reveal the molecular basis of ectomycorrhizal truffle lifestyle.</title>
        <authorList>
            <person name="Murat C."/>
            <person name="Payen T."/>
            <person name="Noel B."/>
            <person name="Kuo A."/>
            <person name="Morin E."/>
            <person name="Chen J."/>
            <person name="Kohler A."/>
            <person name="Krizsan K."/>
            <person name="Balestrini R."/>
            <person name="Da Silva C."/>
            <person name="Montanini B."/>
            <person name="Hainaut M."/>
            <person name="Levati E."/>
            <person name="Barry K.W."/>
            <person name="Belfiori B."/>
            <person name="Cichocki N."/>
            <person name="Clum A."/>
            <person name="Dockter R.B."/>
            <person name="Fauchery L."/>
            <person name="Guy J."/>
            <person name="Iotti M."/>
            <person name="Le Tacon F."/>
            <person name="Lindquist E.A."/>
            <person name="Lipzen A."/>
            <person name="Malagnac F."/>
            <person name="Mello A."/>
            <person name="Molinier V."/>
            <person name="Miyauchi S."/>
            <person name="Poulain J."/>
            <person name="Riccioni C."/>
            <person name="Rubini A."/>
            <person name="Sitrit Y."/>
            <person name="Splivallo R."/>
            <person name="Traeger S."/>
            <person name="Wang M."/>
            <person name="Zifcakova L."/>
            <person name="Wipf D."/>
            <person name="Zambonelli A."/>
            <person name="Paolocci F."/>
            <person name="Nowrousian M."/>
            <person name="Ottonello S."/>
            <person name="Baldrian P."/>
            <person name="Spatafora J.W."/>
            <person name="Henrissat B."/>
            <person name="Nagy L.G."/>
            <person name="Aury J.M."/>
            <person name="Wincker P."/>
            <person name="Grigoriev I.V."/>
            <person name="Bonfante P."/>
            <person name="Martin F.M."/>
        </authorList>
    </citation>
    <scope>NUCLEOTIDE SEQUENCE [LARGE SCALE GENOMIC DNA]</scope>
    <source>
        <strain evidence="3 4">CCBAS932</strain>
    </source>
</reference>
<sequence length="133" mass="15056">MAIMRVRTKGKGKKKTSEQDRPGPTAGCRTVNEIPLWGNFGGGNSTEMERSREAQSFEIATHPHYCTTLRCMGFAFRPRAAAGERRASTTGPPPESRSLSFMQRRLPLAGPLISILFRLILIRYLCRCRYFKF</sequence>
<evidence type="ECO:0000256" key="2">
    <source>
        <dbReference type="SAM" id="Phobius"/>
    </source>
</evidence>
<proteinExistence type="predicted"/>
<feature type="compositionally biased region" description="Basic residues" evidence="1">
    <location>
        <begin position="1"/>
        <end position="14"/>
    </location>
</feature>
<evidence type="ECO:0000313" key="3">
    <source>
        <dbReference type="EMBL" id="RPB07591.1"/>
    </source>
</evidence>